<evidence type="ECO:0000313" key="3">
    <source>
        <dbReference type="Proteomes" id="UP001140502"/>
    </source>
</evidence>
<accession>A0A9W8W3Z4</accession>
<keyword evidence="3" id="KW-1185">Reference proteome</keyword>
<feature type="non-terminal residue" evidence="2">
    <location>
        <position position="84"/>
    </location>
</feature>
<feature type="region of interest" description="Disordered" evidence="1">
    <location>
        <begin position="1"/>
        <end position="84"/>
    </location>
</feature>
<dbReference type="AlphaFoldDB" id="A0A9W8W3Z4"/>
<feature type="non-terminal residue" evidence="2">
    <location>
        <position position="1"/>
    </location>
</feature>
<comment type="caution">
    <text evidence="2">The sequence shown here is derived from an EMBL/GenBank/DDBJ whole genome shotgun (WGS) entry which is preliminary data.</text>
</comment>
<organism evidence="2 3">
    <name type="scientific">Fusarium piperis</name>
    <dbReference type="NCBI Taxonomy" id="1435070"/>
    <lineage>
        <taxon>Eukaryota</taxon>
        <taxon>Fungi</taxon>
        <taxon>Dikarya</taxon>
        <taxon>Ascomycota</taxon>
        <taxon>Pezizomycotina</taxon>
        <taxon>Sordariomycetes</taxon>
        <taxon>Hypocreomycetidae</taxon>
        <taxon>Hypocreales</taxon>
        <taxon>Nectriaceae</taxon>
        <taxon>Fusarium</taxon>
        <taxon>Fusarium solani species complex</taxon>
    </lineage>
</organism>
<dbReference type="Proteomes" id="UP001140502">
    <property type="component" value="Unassembled WGS sequence"/>
</dbReference>
<reference evidence="2" key="1">
    <citation type="submission" date="2022-10" db="EMBL/GenBank/DDBJ databases">
        <title>Tapping the CABI collections for fungal endophytes: first genome assemblies for Collariella, Neodidymelliopsis, Ascochyta clinopodiicola, Didymella pomorum, Didymosphaeria variabile, Neocosmospora piperis and Neocucurbitaria cava.</title>
        <authorList>
            <person name="Hill R."/>
        </authorList>
    </citation>
    <scope>NUCLEOTIDE SEQUENCE</scope>
    <source>
        <strain evidence="2">IMI 366586</strain>
    </source>
</reference>
<proteinExistence type="predicted"/>
<feature type="compositionally biased region" description="Low complexity" evidence="1">
    <location>
        <begin position="68"/>
        <end position="78"/>
    </location>
</feature>
<evidence type="ECO:0000313" key="2">
    <source>
        <dbReference type="EMBL" id="KAJ4308890.1"/>
    </source>
</evidence>
<gene>
    <name evidence="2" type="ORF">N0V84_011832</name>
</gene>
<feature type="compositionally biased region" description="Basic residues" evidence="1">
    <location>
        <begin position="15"/>
        <end position="30"/>
    </location>
</feature>
<dbReference type="EMBL" id="JAPEUR010000482">
    <property type="protein sequence ID" value="KAJ4308890.1"/>
    <property type="molecule type" value="Genomic_DNA"/>
</dbReference>
<protein>
    <submittedName>
        <fullName evidence="2">Uncharacterized protein</fullName>
    </submittedName>
</protein>
<evidence type="ECO:0000256" key="1">
    <source>
        <dbReference type="SAM" id="MobiDB-lite"/>
    </source>
</evidence>
<sequence>GRHHRHGREALLTHPRVRPGRDPRRRHPAHHGGDPGTAGDRGHAQAGRGRPGPHEAAAGGEEARGGHAEASPGGWWSWRGGGVM</sequence>
<name>A0A9W8W3Z4_9HYPO</name>